<proteinExistence type="predicted"/>
<dbReference type="PANTHER" id="PTHR32440">
    <property type="entry name" value="PHOSPHATASE DCR2-RELATED-RELATED"/>
    <property type="match status" value="1"/>
</dbReference>
<dbReference type="InterPro" id="IPR004843">
    <property type="entry name" value="Calcineurin-like_PHP"/>
</dbReference>
<dbReference type="Pfam" id="PF00149">
    <property type="entry name" value="Metallophos"/>
    <property type="match status" value="1"/>
</dbReference>
<comment type="caution">
    <text evidence="3">The sequence shown here is derived from an EMBL/GenBank/DDBJ whole genome shotgun (WGS) entry which is preliminary data.</text>
</comment>
<gene>
    <name evidence="3" type="ORF">VVR66_01635</name>
</gene>
<keyword evidence="4" id="KW-1185">Reference proteome</keyword>
<dbReference type="CDD" id="cd07383">
    <property type="entry name" value="MPP_Dcr2"/>
    <property type="match status" value="1"/>
</dbReference>
<dbReference type="Proteomes" id="UP001558481">
    <property type="component" value="Unassembled WGS sequence"/>
</dbReference>
<protein>
    <submittedName>
        <fullName evidence="3">Metallophosphoesterase family protein</fullName>
    </submittedName>
</protein>
<name>A0ABV3V0Q9_9MICC</name>
<dbReference type="PROSITE" id="PS51318">
    <property type="entry name" value="TAT"/>
    <property type="match status" value="1"/>
</dbReference>
<dbReference type="EMBL" id="JAYWLU010000001">
    <property type="protein sequence ID" value="MEX3593412.1"/>
    <property type="molecule type" value="Genomic_DNA"/>
</dbReference>
<dbReference type="SUPFAM" id="SSF56300">
    <property type="entry name" value="Metallo-dependent phosphatases"/>
    <property type="match status" value="1"/>
</dbReference>
<dbReference type="InterPro" id="IPR029052">
    <property type="entry name" value="Metallo-depent_PP-like"/>
</dbReference>
<evidence type="ECO:0000313" key="4">
    <source>
        <dbReference type="Proteomes" id="UP001558481"/>
    </source>
</evidence>
<evidence type="ECO:0000256" key="1">
    <source>
        <dbReference type="SAM" id="SignalP"/>
    </source>
</evidence>
<organism evidence="3 4">
    <name type="scientific">Kocuria carniphila</name>
    <dbReference type="NCBI Taxonomy" id="262208"/>
    <lineage>
        <taxon>Bacteria</taxon>
        <taxon>Bacillati</taxon>
        <taxon>Actinomycetota</taxon>
        <taxon>Actinomycetes</taxon>
        <taxon>Micrococcales</taxon>
        <taxon>Micrococcaceae</taxon>
        <taxon>Kocuria</taxon>
    </lineage>
</organism>
<dbReference type="InterPro" id="IPR006311">
    <property type="entry name" value="TAT_signal"/>
</dbReference>
<feature type="chain" id="PRO_5046357757" evidence="1">
    <location>
        <begin position="36"/>
        <end position="407"/>
    </location>
</feature>
<evidence type="ECO:0000313" key="3">
    <source>
        <dbReference type="EMBL" id="MEX3593412.1"/>
    </source>
</evidence>
<evidence type="ECO:0000259" key="2">
    <source>
        <dbReference type="Pfam" id="PF00149"/>
    </source>
</evidence>
<keyword evidence="1" id="KW-0732">Signal</keyword>
<feature type="signal peptide" evidence="1">
    <location>
        <begin position="1"/>
        <end position="35"/>
    </location>
</feature>
<dbReference type="RefSeq" id="WP_368628818.1">
    <property type="nucleotide sequence ID" value="NZ_JAYWLU010000001.1"/>
</dbReference>
<reference evidence="3 4" key="1">
    <citation type="journal article" date="2024" name="Fungal Genet. Biol.">
        <title>The porcine skin microbiome exhibits broad fungal antagonism.</title>
        <authorList>
            <person name="De La Cruz K.F."/>
            <person name="Townsend E.C."/>
            <person name="Alex Cheong J.Z."/>
            <person name="Salamzade R."/>
            <person name="Liu A."/>
            <person name="Sandstrom S."/>
            <person name="Davila E."/>
            <person name="Huang L."/>
            <person name="Xu K.H."/>
            <person name="Wu S.Y."/>
            <person name="Meudt J.J."/>
            <person name="Shanmuganayagam D."/>
            <person name="Gibson A.L.F."/>
            <person name="Kalan L.R."/>
        </authorList>
    </citation>
    <scope>NUCLEOTIDE SEQUENCE [LARGE SCALE GENOMIC DNA]</scope>
    <source>
        <strain evidence="3 4">LK2625</strain>
    </source>
</reference>
<feature type="domain" description="Calcineurin-like phosphoesterase" evidence="2">
    <location>
        <begin position="63"/>
        <end position="267"/>
    </location>
</feature>
<accession>A0ABV3V0Q9</accession>
<dbReference type="Gene3D" id="3.60.21.10">
    <property type="match status" value="1"/>
</dbReference>
<dbReference type="PANTHER" id="PTHR32440:SF0">
    <property type="entry name" value="PHOSPHATASE DCR2-RELATED"/>
    <property type="match status" value="1"/>
</dbReference>
<sequence length="407" mass="45384">MSENTPRPSRRNLITGGSALAAAGVLSAAPVAAQAAPATVAQHRGRGRGHGQMPLSFGQNGKFKIVQFNDTQDGPRTDRRTLEFMGKVLDREKPQFALINGDVINGSPRTSREVKQAINNVVMPMESRGIKWAVTFGNHDEDSTEDSGTGMYEPQLVEFVRQYKHNLNPGDDQKVFGSSNAQLLIRGSRGNAPAFAVWLLDSGRYAEDKPGGQDREGLMGYDWIRPQQIRWYNDLSAETERRYGKKIPGLMYFHIPTWEHHHMWYGQQFSSDDDGHAAAVKRHGIVGEKHESVYTGMINSGIYAAAKERGDILGMYCGHDHINTYMGNYFGIELGYGPGTGFGTYGLNDGTRDEHTLRGARVFELNERTERVYTGTRLIFAKDLGIDMAPETQPIARPERFPRYVRG</sequence>